<dbReference type="PANTHER" id="PTHR21254:SF1">
    <property type="entry name" value="C2 DOMAIN-CONTAINING PROTEIN 3"/>
    <property type="match status" value="1"/>
</dbReference>
<dbReference type="InterPro" id="IPR057537">
    <property type="entry name" value="C2_C2CD3_N"/>
</dbReference>
<dbReference type="EMBL" id="JAULJE010000013">
    <property type="protein sequence ID" value="KAK1336109.1"/>
    <property type="molecule type" value="Genomic_DNA"/>
</dbReference>
<evidence type="ECO:0000259" key="2">
    <source>
        <dbReference type="Pfam" id="PF25339"/>
    </source>
</evidence>
<name>A0AA40HRQ3_CNENI</name>
<accession>A0AA40HRQ3</accession>
<evidence type="ECO:0000313" key="3">
    <source>
        <dbReference type="EMBL" id="KAK1336109.1"/>
    </source>
</evidence>
<dbReference type="Pfam" id="PF25339">
    <property type="entry name" value="C2_C2CD3_N"/>
    <property type="match status" value="1"/>
</dbReference>
<feature type="domain" description="C2CD3 N-terminal C2" evidence="2">
    <location>
        <begin position="77"/>
        <end position="220"/>
    </location>
</feature>
<sequence length="414" mass="45378">MESSKDVSLCACAAGGDSVQSRRVGEEKFGLVMKQRKGQGPGGGRGRKKGGNLSDQSVNFDLLFLNSSTGLSDIPPSTSLPPLVEGQLRCFLKLTVNKVIWKIAKPPSCVLVRVRWWGETSDGTLFCPTDTLQTEPKAVRTTTRYAIRCGPKQFTSYLTDMAVLVLEVITKVDHLPIGRVQISGLAKLSPTHHINGFFSIVSPTSKKLGELQVSLALEPLSETYDSYNPLLTTDMTESVLLSEEGFREYTEPSNTQFLVPSRPHRISTTKINGKELTANSSRSTTPRGKDHLYFAENSDRIKDSFFGLQHHLNSGQSLESMALKGKAPQKQMSLLNSSELQPQIRTVAKSHSDSCILSSNNPPTKDLLSALLEQGNKLRNAMVVSAMKSSPDTSMLLDEVHPPVKEDFLRASTQ</sequence>
<dbReference type="PANTHER" id="PTHR21254">
    <property type="entry name" value="C2 DOMAIN-CONTAINING PROTEIN 3"/>
    <property type="match status" value="1"/>
</dbReference>
<comment type="caution">
    <text evidence="3">The sequence shown here is derived from an EMBL/GenBank/DDBJ whole genome shotgun (WGS) entry which is preliminary data.</text>
</comment>
<keyword evidence="4" id="KW-1185">Reference proteome</keyword>
<dbReference type="GO" id="GO:0005815">
    <property type="term" value="C:microtubule organizing center"/>
    <property type="evidence" value="ECO:0007669"/>
    <property type="project" value="TreeGrafter"/>
</dbReference>
<reference evidence="3" key="1">
    <citation type="submission" date="2023-06" db="EMBL/GenBank/DDBJ databases">
        <title>Reference genome for the Northern bat (Eptesicus nilssonii), a most northern bat species.</title>
        <authorList>
            <person name="Laine V.N."/>
            <person name="Pulliainen A.T."/>
            <person name="Lilley T.M."/>
        </authorList>
    </citation>
    <scope>NUCLEOTIDE SEQUENCE</scope>
    <source>
        <strain evidence="3">BLF_Eptnil</strain>
        <tissue evidence="3">Kidney</tissue>
    </source>
</reference>
<organism evidence="3 4">
    <name type="scientific">Cnephaeus nilssonii</name>
    <name type="common">Northern bat</name>
    <name type="synonym">Eptesicus nilssonii</name>
    <dbReference type="NCBI Taxonomy" id="3371016"/>
    <lineage>
        <taxon>Eukaryota</taxon>
        <taxon>Metazoa</taxon>
        <taxon>Chordata</taxon>
        <taxon>Craniata</taxon>
        <taxon>Vertebrata</taxon>
        <taxon>Euteleostomi</taxon>
        <taxon>Mammalia</taxon>
        <taxon>Eutheria</taxon>
        <taxon>Laurasiatheria</taxon>
        <taxon>Chiroptera</taxon>
        <taxon>Yangochiroptera</taxon>
        <taxon>Vespertilionidae</taxon>
        <taxon>Cnephaeus</taxon>
    </lineage>
</organism>
<dbReference type="AlphaFoldDB" id="A0AA40HRQ3"/>
<gene>
    <name evidence="3" type="ORF">QTO34_003909</name>
</gene>
<evidence type="ECO:0000256" key="1">
    <source>
        <dbReference type="SAM" id="MobiDB-lite"/>
    </source>
</evidence>
<proteinExistence type="predicted"/>
<feature type="region of interest" description="Disordered" evidence="1">
    <location>
        <begin position="33"/>
        <end position="54"/>
    </location>
</feature>
<dbReference type="Proteomes" id="UP001177744">
    <property type="component" value="Unassembled WGS sequence"/>
</dbReference>
<protein>
    <recommendedName>
        <fullName evidence="2">C2CD3 N-terminal C2 domain-containing protein</fullName>
    </recommendedName>
</protein>
<evidence type="ECO:0000313" key="4">
    <source>
        <dbReference type="Proteomes" id="UP001177744"/>
    </source>
</evidence>
<dbReference type="GO" id="GO:0060271">
    <property type="term" value="P:cilium assembly"/>
    <property type="evidence" value="ECO:0007669"/>
    <property type="project" value="TreeGrafter"/>
</dbReference>